<sequence>MKTQHYYVISFLCIIMLSSSSISGLLKASGRDDIPKLDNPMTVQYLKKNLRKSQPRLVLNSSAEKTLRRKLKTDPVTRNMYEAIRLNAGKVMEEPLLERIQTGRRLLSVSREMLYRMNMLGMVYRIDKDPKILERINDELVAVCNFRDWNPSHFLDVAEMAMAVAIGLDWTAGDLPQSTIDLAQSALIEKGILPGWPENGKNPSWAYGTNNWNQVCNGGMIAASIAIAGKDPELAAKTIRRALDGLPHSLVEYMPDGVYPEGSTYWEYGTSFSATTVAMLESAFGKDFGHSDYPGFKESAVFRVLMNAPSGWYYNFADCGDRRSVQGDETLAWFAAKSGNASFFEKERFLIPPAKMGKLSRLAGAALVWIAQYEEKGKGEIPTAWKGGGSNPVVVFTGEKGDRHNYYFGGKGGRGTVNHGNMDGGSFVFELNGVRWVVDPGNQSYHELEQTGFDLWSRCQECERWTLLTKNNFGHSTLTVNDQLHVVDGLATIVDFKDGAMPEATIDLTPTFRGQLKEAKRRFIKDSATSLVIEDYIETIGSTELVTWQLMTTSDVELTNNGVILRQSGKSLRVENISHPGLAMSVVSLYPAPLKLDRQMKALKRVELRIPAWTIDNGKSSIKVRLSEM</sequence>
<evidence type="ECO:0000313" key="4">
    <source>
        <dbReference type="EMBL" id="SCD21940.1"/>
    </source>
</evidence>
<dbReference type="Pfam" id="PF07940">
    <property type="entry name" value="Hepar_II_III_C"/>
    <property type="match status" value="1"/>
</dbReference>
<keyword evidence="2" id="KW-1133">Transmembrane helix</keyword>
<organism evidence="4 5">
    <name type="scientific">Proteiniphilum saccharofermentans</name>
    <dbReference type="NCBI Taxonomy" id="1642647"/>
    <lineage>
        <taxon>Bacteria</taxon>
        <taxon>Pseudomonadati</taxon>
        <taxon>Bacteroidota</taxon>
        <taxon>Bacteroidia</taxon>
        <taxon>Bacteroidales</taxon>
        <taxon>Dysgonomonadaceae</taxon>
        <taxon>Proteiniphilum</taxon>
    </lineage>
</organism>
<keyword evidence="2" id="KW-0812">Transmembrane</keyword>
<dbReference type="AlphaFoldDB" id="A0A1R3T413"/>
<gene>
    <name evidence="4" type="ORF">PSM36_3151</name>
</gene>
<dbReference type="GO" id="GO:0016829">
    <property type="term" value="F:lyase activity"/>
    <property type="evidence" value="ECO:0007669"/>
    <property type="project" value="InterPro"/>
</dbReference>
<dbReference type="PANTHER" id="PTHR38045:SF1">
    <property type="entry name" value="HEPARINASE II_III-LIKE PROTEIN"/>
    <property type="match status" value="1"/>
</dbReference>
<comment type="subcellular location">
    <subcellularLocation>
        <location evidence="1">Cell envelope</location>
    </subcellularLocation>
</comment>
<dbReference type="GO" id="GO:0030313">
    <property type="term" value="C:cell envelope"/>
    <property type="evidence" value="ECO:0007669"/>
    <property type="project" value="UniProtKB-SubCell"/>
</dbReference>
<evidence type="ECO:0000259" key="3">
    <source>
        <dbReference type="Pfam" id="PF07940"/>
    </source>
</evidence>
<dbReference type="Gene3D" id="1.50.10.100">
    <property type="entry name" value="Chondroitin AC/alginate lyase"/>
    <property type="match status" value="1"/>
</dbReference>
<evidence type="ECO:0000313" key="5">
    <source>
        <dbReference type="Proteomes" id="UP000187464"/>
    </source>
</evidence>
<reference evidence="4 5" key="1">
    <citation type="submission" date="2016-08" db="EMBL/GenBank/DDBJ databases">
        <authorList>
            <person name="Seilhamer J.J."/>
        </authorList>
    </citation>
    <scope>NUCLEOTIDE SEQUENCE [LARGE SCALE GENOMIC DNA]</scope>
    <source>
        <strain evidence="4">M3/6</strain>
    </source>
</reference>
<accession>A0A1R3T413</accession>
<dbReference type="InterPro" id="IPR008929">
    <property type="entry name" value="Chondroitin_lyas"/>
</dbReference>
<dbReference type="Gene3D" id="2.70.98.70">
    <property type="match status" value="1"/>
</dbReference>
<dbReference type="KEGG" id="psac:PSM36_3151"/>
<dbReference type="RefSeq" id="WP_076931671.1">
    <property type="nucleotide sequence ID" value="NZ_LT605205.1"/>
</dbReference>
<dbReference type="InterPro" id="IPR012480">
    <property type="entry name" value="Hepar_II_III_C"/>
</dbReference>
<keyword evidence="5" id="KW-1185">Reference proteome</keyword>
<feature type="transmembrane region" description="Helical" evidence="2">
    <location>
        <begin position="6"/>
        <end position="26"/>
    </location>
</feature>
<protein>
    <submittedName>
        <fullName evidence="4">Heparinase II/III family protein</fullName>
    </submittedName>
</protein>
<feature type="domain" description="Heparinase II/III-like C-terminal" evidence="3">
    <location>
        <begin position="414"/>
        <end position="571"/>
    </location>
</feature>
<proteinExistence type="predicted"/>
<dbReference type="Proteomes" id="UP000187464">
    <property type="component" value="Chromosome I"/>
</dbReference>
<dbReference type="STRING" id="1642647.PSM36_3151"/>
<evidence type="ECO:0000256" key="2">
    <source>
        <dbReference type="SAM" id="Phobius"/>
    </source>
</evidence>
<dbReference type="EMBL" id="LT605205">
    <property type="protein sequence ID" value="SCD21940.1"/>
    <property type="molecule type" value="Genomic_DNA"/>
</dbReference>
<name>A0A1R3T413_9BACT</name>
<keyword evidence="2" id="KW-0472">Membrane</keyword>
<dbReference type="PANTHER" id="PTHR38045">
    <property type="entry name" value="CHROMOSOME 1, WHOLE GENOME SHOTGUN SEQUENCE"/>
    <property type="match status" value="1"/>
</dbReference>
<evidence type="ECO:0000256" key="1">
    <source>
        <dbReference type="ARBA" id="ARBA00004196"/>
    </source>
</evidence>
<dbReference type="SUPFAM" id="SSF48230">
    <property type="entry name" value="Chondroitin AC/alginate lyase"/>
    <property type="match status" value="1"/>
</dbReference>